<gene>
    <name evidence="2" type="ORF">Cha6605_3266</name>
</gene>
<accession>K9UI23</accession>
<dbReference type="PROSITE" id="PS51257">
    <property type="entry name" value="PROKAR_LIPOPROTEIN"/>
    <property type="match status" value="1"/>
</dbReference>
<evidence type="ECO:0000256" key="1">
    <source>
        <dbReference type="SAM" id="MobiDB-lite"/>
    </source>
</evidence>
<dbReference type="HOGENOM" id="CLU_1737268_0_0_3"/>
<evidence type="ECO:0000313" key="3">
    <source>
        <dbReference type="Proteomes" id="UP000010366"/>
    </source>
</evidence>
<proteinExistence type="predicted"/>
<protein>
    <submittedName>
        <fullName evidence="2">Uncharacterized protein</fullName>
    </submittedName>
</protein>
<dbReference type="KEGG" id="cmp:Cha6605_3266"/>
<organism evidence="2 3">
    <name type="scientific">Chamaesiphon minutus (strain ATCC 27169 / PCC 6605)</name>
    <dbReference type="NCBI Taxonomy" id="1173020"/>
    <lineage>
        <taxon>Bacteria</taxon>
        <taxon>Bacillati</taxon>
        <taxon>Cyanobacteriota</taxon>
        <taxon>Cyanophyceae</taxon>
        <taxon>Gomontiellales</taxon>
        <taxon>Chamaesiphonaceae</taxon>
        <taxon>Chamaesiphon</taxon>
    </lineage>
</organism>
<keyword evidence="3" id="KW-1185">Reference proteome</keyword>
<dbReference type="AlphaFoldDB" id="K9UI23"/>
<feature type="region of interest" description="Disordered" evidence="1">
    <location>
        <begin position="79"/>
        <end position="98"/>
    </location>
</feature>
<dbReference type="Proteomes" id="UP000010366">
    <property type="component" value="Chromosome"/>
</dbReference>
<evidence type="ECO:0000313" key="2">
    <source>
        <dbReference type="EMBL" id="AFY94273.1"/>
    </source>
</evidence>
<dbReference type="EMBL" id="CP003600">
    <property type="protein sequence ID" value="AFY94273.1"/>
    <property type="molecule type" value="Genomic_DNA"/>
</dbReference>
<reference evidence="2 3" key="1">
    <citation type="submission" date="2012-05" db="EMBL/GenBank/DDBJ databases">
        <title>Finished chromosome of genome of Chamaesiphon sp. PCC 6605.</title>
        <authorList>
            <consortium name="US DOE Joint Genome Institute"/>
            <person name="Gugger M."/>
            <person name="Coursin T."/>
            <person name="Rippka R."/>
            <person name="Tandeau De Marsac N."/>
            <person name="Huntemann M."/>
            <person name="Wei C.-L."/>
            <person name="Han J."/>
            <person name="Detter J.C."/>
            <person name="Han C."/>
            <person name="Tapia R."/>
            <person name="Chen A."/>
            <person name="Kyrpides N."/>
            <person name="Mavromatis K."/>
            <person name="Markowitz V."/>
            <person name="Szeto E."/>
            <person name="Ivanova N."/>
            <person name="Pagani I."/>
            <person name="Pati A."/>
            <person name="Goodwin L."/>
            <person name="Nordberg H.P."/>
            <person name="Cantor M.N."/>
            <person name="Hua S.X."/>
            <person name="Woyke T."/>
            <person name="Kerfeld C.A."/>
        </authorList>
    </citation>
    <scope>NUCLEOTIDE SEQUENCE [LARGE SCALE GENOMIC DNA]</scope>
    <source>
        <strain evidence="3">ATCC 27169 / PCC 6605</strain>
    </source>
</reference>
<name>K9UI23_CHAP6</name>
<sequence>MGIAKLLVRDGKNEATISCQLSLSCLVLHNPGENLPTGAHPPTVGNPPLALAFAKRSRRVACRSGARFCFRRGYANGGVSRRKKRDKTGTATPEELRASLPTPHYPQLHNLQNIGTIIAIDINNCQKAGYVNNVGRKSDITRERVVSYFI</sequence>